<keyword evidence="2 7" id="KW-0812">Transmembrane</keyword>
<name>A0A9P6L4T9_9AGAM</name>
<keyword evidence="9" id="KW-1185">Reference proteome</keyword>
<dbReference type="GO" id="GO:0042285">
    <property type="term" value="F:xylosyltransferase activity"/>
    <property type="evidence" value="ECO:0007669"/>
    <property type="project" value="TreeGrafter"/>
</dbReference>
<evidence type="ECO:0000256" key="2">
    <source>
        <dbReference type="ARBA" id="ARBA00022692"/>
    </source>
</evidence>
<evidence type="ECO:0000313" key="8">
    <source>
        <dbReference type="EMBL" id="KAF9782387.1"/>
    </source>
</evidence>
<keyword evidence="5 7" id="KW-0472">Membrane</keyword>
<keyword evidence="3" id="KW-0735">Signal-anchor</keyword>
<comment type="subcellular location">
    <subcellularLocation>
        <location evidence="1">Membrane</location>
        <topology evidence="1">Single-pass type II membrane protein</topology>
    </subcellularLocation>
</comment>
<dbReference type="OrthoDB" id="411524at2759"/>
<evidence type="ECO:0000256" key="5">
    <source>
        <dbReference type="ARBA" id="ARBA00023136"/>
    </source>
</evidence>
<evidence type="ECO:0000313" key="9">
    <source>
        <dbReference type="Proteomes" id="UP000736335"/>
    </source>
</evidence>
<evidence type="ECO:0000256" key="4">
    <source>
        <dbReference type="ARBA" id="ARBA00022989"/>
    </source>
</evidence>
<dbReference type="EMBL" id="WIUZ02000012">
    <property type="protein sequence ID" value="KAF9782387.1"/>
    <property type="molecule type" value="Genomic_DNA"/>
</dbReference>
<keyword evidence="6" id="KW-0325">Glycoprotein</keyword>
<dbReference type="GO" id="GO:0035269">
    <property type="term" value="P:protein O-linked glycosylation via mannose"/>
    <property type="evidence" value="ECO:0007669"/>
    <property type="project" value="TreeGrafter"/>
</dbReference>
<evidence type="ECO:0000256" key="1">
    <source>
        <dbReference type="ARBA" id="ARBA00004606"/>
    </source>
</evidence>
<comment type="caution">
    <text evidence="8">The sequence shown here is derived from an EMBL/GenBank/DDBJ whole genome shotgun (WGS) entry which is preliminary data.</text>
</comment>
<dbReference type="InterPro" id="IPR051292">
    <property type="entry name" value="Xyl/GlcA_transferase"/>
</dbReference>
<accession>A0A9P6L4T9</accession>
<evidence type="ECO:0000256" key="7">
    <source>
        <dbReference type="SAM" id="Phobius"/>
    </source>
</evidence>
<dbReference type="Proteomes" id="UP000736335">
    <property type="component" value="Unassembled WGS sequence"/>
</dbReference>
<proteinExistence type="predicted"/>
<evidence type="ECO:0000256" key="3">
    <source>
        <dbReference type="ARBA" id="ARBA00022968"/>
    </source>
</evidence>
<dbReference type="AlphaFoldDB" id="A0A9P6L4T9"/>
<gene>
    <name evidence="8" type="ORF">BJ322DRAFT_1075924</name>
</gene>
<dbReference type="PANTHER" id="PTHR12270:SF25">
    <property type="entry name" value="GLYCOSYLTRANSFERASE-LIKE PROTEIN LARGE"/>
    <property type="match status" value="1"/>
</dbReference>
<feature type="transmembrane region" description="Helical" evidence="7">
    <location>
        <begin position="12"/>
        <end position="29"/>
    </location>
</feature>
<dbReference type="GO" id="GO:0016020">
    <property type="term" value="C:membrane"/>
    <property type="evidence" value="ECO:0007669"/>
    <property type="project" value="UniProtKB-SubCell"/>
</dbReference>
<keyword evidence="4 7" id="KW-1133">Transmembrane helix</keyword>
<dbReference type="Pfam" id="PF13896">
    <property type="entry name" value="Glyco_transf_49"/>
    <property type="match status" value="2"/>
</dbReference>
<reference evidence="8" key="2">
    <citation type="submission" date="2020-11" db="EMBL/GenBank/DDBJ databases">
        <authorList>
            <consortium name="DOE Joint Genome Institute"/>
            <person name="Kuo A."/>
            <person name="Miyauchi S."/>
            <person name="Kiss E."/>
            <person name="Drula E."/>
            <person name="Kohler A."/>
            <person name="Sanchez-Garcia M."/>
            <person name="Andreopoulos B."/>
            <person name="Barry K.W."/>
            <person name="Bonito G."/>
            <person name="Buee M."/>
            <person name="Carver A."/>
            <person name="Chen C."/>
            <person name="Cichocki N."/>
            <person name="Clum A."/>
            <person name="Culley D."/>
            <person name="Crous P.W."/>
            <person name="Fauchery L."/>
            <person name="Girlanda M."/>
            <person name="Hayes R."/>
            <person name="Keri Z."/>
            <person name="Labutti K."/>
            <person name="Lipzen A."/>
            <person name="Lombard V."/>
            <person name="Magnuson J."/>
            <person name="Maillard F."/>
            <person name="Morin E."/>
            <person name="Murat C."/>
            <person name="Nolan M."/>
            <person name="Ohm R."/>
            <person name="Pangilinan J."/>
            <person name="Pereira M."/>
            <person name="Perotto S."/>
            <person name="Peter M."/>
            <person name="Riley R."/>
            <person name="Sitrit Y."/>
            <person name="Stielow B."/>
            <person name="Szollosi G."/>
            <person name="Zifcakova L."/>
            <person name="Stursova M."/>
            <person name="Spatafora J.W."/>
            <person name="Tedersoo L."/>
            <person name="Vaario L.-M."/>
            <person name="Yamada A."/>
            <person name="Yan M."/>
            <person name="Wang P."/>
            <person name="Xu J."/>
            <person name="Bruns T."/>
            <person name="Baldrian P."/>
            <person name="Vilgalys R."/>
            <person name="Henrissat B."/>
            <person name="Grigoriev I.V."/>
            <person name="Hibbett D."/>
            <person name="Nagy L.G."/>
            <person name="Martin F.M."/>
        </authorList>
    </citation>
    <scope>NUCLEOTIDE SEQUENCE</scope>
    <source>
        <strain evidence="8">UH-Tt-Lm1</strain>
    </source>
</reference>
<organism evidence="8 9">
    <name type="scientific">Thelephora terrestris</name>
    <dbReference type="NCBI Taxonomy" id="56493"/>
    <lineage>
        <taxon>Eukaryota</taxon>
        <taxon>Fungi</taxon>
        <taxon>Dikarya</taxon>
        <taxon>Basidiomycota</taxon>
        <taxon>Agaricomycotina</taxon>
        <taxon>Agaricomycetes</taxon>
        <taxon>Thelephorales</taxon>
        <taxon>Thelephoraceae</taxon>
        <taxon>Thelephora</taxon>
    </lineage>
</organism>
<dbReference type="GO" id="GO:0015020">
    <property type="term" value="F:glucuronosyltransferase activity"/>
    <property type="evidence" value="ECO:0007669"/>
    <property type="project" value="TreeGrafter"/>
</dbReference>
<dbReference type="PANTHER" id="PTHR12270">
    <property type="entry name" value="GLYCOSYLTRANSFERASE-RELATED"/>
    <property type="match status" value="1"/>
</dbReference>
<protein>
    <submittedName>
        <fullName evidence="8">Glycosyl-transferase for dystroglycan-domain-containing protein</fullName>
    </submittedName>
</protein>
<reference evidence="8" key="1">
    <citation type="journal article" date="2020" name="Nat. Commun.">
        <title>Large-scale genome sequencing of mycorrhizal fungi provides insights into the early evolution of symbiotic traits.</title>
        <authorList>
            <person name="Miyauchi S."/>
            <person name="Kiss E."/>
            <person name="Kuo A."/>
            <person name="Drula E."/>
            <person name="Kohler A."/>
            <person name="Sanchez-Garcia M."/>
            <person name="Morin E."/>
            <person name="Andreopoulos B."/>
            <person name="Barry K.W."/>
            <person name="Bonito G."/>
            <person name="Buee M."/>
            <person name="Carver A."/>
            <person name="Chen C."/>
            <person name="Cichocki N."/>
            <person name="Clum A."/>
            <person name="Culley D."/>
            <person name="Crous P.W."/>
            <person name="Fauchery L."/>
            <person name="Girlanda M."/>
            <person name="Hayes R.D."/>
            <person name="Keri Z."/>
            <person name="LaButti K."/>
            <person name="Lipzen A."/>
            <person name="Lombard V."/>
            <person name="Magnuson J."/>
            <person name="Maillard F."/>
            <person name="Murat C."/>
            <person name="Nolan M."/>
            <person name="Ohm R.A."/>
            <person name="Pangilinan J."/>
            <person name="Pereira M.F."/>
            <person name="Perotto S."/>
            <person name="Peter M."/>
            <person name="Pfister S."/>
            <person name="Riley R."/>
            <person name="Sitrit Y."/>
            <person name="Stielow J.B."/>
            <person name="Szollosi G."/>
            <person name="Zifcakova L."/>
            <person name="Stursova M."/>
            <person name="Spatafora J.W."/>
            <person name="Tedersoo L."/>
            <person name="Vaario L.M."/>
            <person name="Yamada A."/>
            <person name="Yan M."/>
            <person name="Wang P."/>
            <person name="Xu J."/>
            <person name="Bruns T."/>
            <person name="Baldrian P."/>
            <person name="Vilgalys R."/>
            <person name="Dunand C."/>
            <person name="Henrissat B."/>
            <person name="Grigoriev I.V."/>
            <person name="Hibbett D."/>
            <person name="Nagy L.G."/>
            <person name="Martin F.M."/>
        </authorList>
    </citation>
    <scope>NUCLEOTIDE SEQUENCE</scope>
    <source>
        <strain evidence="8">UH-Tt-Lm1</strain>
    </source>
</reference>
<evidence type="ECO:0000256" key="6">
    <source>
        <dbReference type="ARBA" id="ARBA00023180"/>
    </source>
</evidence>
<sequence>MIQRPQPLRSFLSWCLHAYAILATFYTLWNLGLPLLRYRSLARNHLAGSPPRIILPSKMTPQQAEEFLWSNFSLSAHCPLDAWDPILSRAFPRLMHPSRIIPYYYRAAGNFENDDITVTTLISSDRFSVFQNLVQRYKGPISVTIHVSLLSLDILVDLHTIYTSSPDFSTYVDLHLVLSPFEMSEGSRQFNAWRNLARLYARTDFVMMLDVDFVPSTDFRSFIRYNLKQHLLGSGVDNAHLLMERFVQGSVALVVPAFEYARQGDGMNPDTFPRDKTELLDLVHSDPPKVTPFHVAWARGHQSTNYTKYYSIPPGSGQVYQVLKHDNAYEPYAIFSNKAAWCDERFIGYGANKAACLFGMTVAGMEFYVLADHFLIHRSHLYAEKARATERGYNRKLYLDFQEEVCVRSIHKVLREGEPDTAGPPSIRNQCMHQKIAERMTQMIQEYSQGISPTTRSARLPPLKEMV</sequence>